<name>A0A3B0PPS2_9BACT</name>
<evidence type="ECO:0000313" key="2">
    <source>
        <dbReference type="EMBL" id="SYV96755.1"/>
    </source>
</evidence>
<keyword evidence="1" id="KW-1133">Transmembrane helix</keyword>
<reference evidence="3" key="1">
    <citation type="submission" date="2018-06" db="EMBL/GenBank/DDBJ databases">
        <authorList>
            <consortium name="Pathogen Informatics"/>
        </authorList>
    </citation>
    <scope>NUCLEOTIDE SEQUENCE [LARGE SCALE GENOMIC DNA]</scope>
    <source>
        <strain evidence="3">NCTC10132</strain>
    </source>
</reference>
<keyword evidence="3" id="KW-1185">Reference proteome</keyword>
<evidence type="ECO:0000313" key="3">
    <source>
        <dbReference type="Proteomes" id="UP000257559"/>
    </source>
</evidence>
<proteinExistence type="predicted"/>
<dbReference type="AlphaFoldDB" id="A0A3B0PPS2"/>
<keyword evidence="1" id="KW-0472">Membrane</keyword>
<evidence type="ECO:0000256" key="1">
    <source>
        <dbReference type="SAM" id="Phobius"/>
    </source>
</evidence>
<dbReference type="EMBL" id="LS991951">
    <property type="protein sequence ID" value="SYV96755.1"/>
    <property type="molecule type" value="Genomic_DNA"/>
</dbReference>
<sequence>MNITYNLRKPQIKTTLIANLLLSITSIFYLVVAILNQVGTINLFNPQSFIQNSIMISMTW</sequence>
<feature type="non-terminal residue" evidence="2">
    <location>
        <position position="60"/>
    </location>
</feature>
<dbReference type="Proteomes" id="UP000257559">
    <property type="component" value="Chromosome"/>
</dbReference>
<dbReference type="KEGG" id="medw:NCTC10132_00088"/>
<gene>
    <name evidence="2" type="ORF">NCTC10132_00088</name>
</gene>
<accession>A0A3B0PPS2</accession>
<protein>
    <submittedName>
        <fullName evidence="2">Uncharacterized protein</fullName>
    </submittedName>
</protein>
<feature type="transmembrane region" description="Helical" evidence="1">
    <location>
        <begin position="16"/>
        <end position="35"/>
    </location>
</feature>
<organism evidence="2 3">
    <name type="scientific">Mycoplasmopsis edwardii</name>
    <dbReference type="NCBI Taxonomy" id="53558"/>
    <lineage>
        <taxon>Bacteria</taxon>
        <taxon>Bacillati</taxon>
        <taxon>Mycoplasmatota</taxon>
        <taxon>Mycoplasmoidales</taxon>
        <taxon>Metamycoplasmataceae</taxon>
        <taxon>Mycoplasmopsis</taxon>
    </lineage>
</organism>
<keyword evidence="1" id="KW-0812">Transmembrane</keyword>